<reference evidence="1 2" key="1">
    <citation type="journal article" date="2023" name="Science">
        <title>Complex scaffold remodeling in plant triterpene biosynthesis.</title>
        <authorList>
            <person name="De La Pena R."/>
            <person name="Hodgson H."/>
            <person name="Liu J.C."/>
            <person name="Stephenson M.J."/>
            <person name="Martin A.C."/>
            <person name="Owen C."/>
            <person name="Harkess A."/>
            <person name="Leebens-Mack J."/>
            <person name="Jimenez L.E."/>
            <person name="Osbourn A."/>
            <person name="Sattely E.S."/>
        </authorList>
    </citation>
    <scope>NUCLEOTIDE SEQUENCE [LARGE SCALE GENOMIC DNA]</scope>
    <source>
        <strain evidence="2">cv. JPN11</strain>
        <tissue evidence="1">Leaf</tissue>
    </source>
</reference>
<gene>
    <name evidence="1" type="ORF">OWV82_007396</name>
</gene>
<protein>
    <submittedName>
        <fullName evidence="1">Uncharacterized protein</fullName>
    </submittedName>
</protein>
<accession>A0ACC1Y7J2</accession>
<evidence type="ECO:0000313" key="2">
    <source>
        <dbReference type="Proteomes" id="UP001164539"/>
    </source>
</evidence>
<proteinExistence type="predicted"/>
<sequence>MAYPVSISFSAPLCAAENPIKQIYCEKTALAGLSKKATAKTGTHCLASRSSIRGLFSVNLSCHRHLTSSSKHLGGIVSCLDLECCHIENLIAVIMLEVFLVQTKIKCYCVRLLLRYFGHREKDYEVRCHDSMVGAHGNNIYSKDIVPGKTITEFFSPISLHPVS</sequence>
<organism evidence="1 2">
    <name type="scientific">Melia azedarach</name>
    <name type="common">Chinaberry tree</name>
    <dbReference type="NCBI Taxonomy" id="155640"/>
    <lineage>
        <taxon>Eukaryota</taxon>
        <taxon>Viridiplantae</taxon>
        <taxon>Streptophyta</taxon>
        <taxon>Embryophyta</taxon>
        <taxon>Tracheophyta</taxon>
        <taxon>Spermatophyta</taxon>
        <taxon>Magnoliopsida</taxon>
        <taxon>eudicotyledons</taxon>
        <taxon>Gunneridae</taxon>
        <taxon>Pentapetalae</taxon>
        <taxon>rosids</taxon>
        <taxon>malvids</taxon>
        <taxon>Sapindales</taxon>
        <taxon>Meliaceae</taxon>
        <taxon>Melia</taxon>
    </lineage>
</organism>
<comment type="caution">
    <text evidence="1">The sequence shown here is derived from an EMBL/GenBank/DDBJ whole genome shotgun (WGS) entry which is preliminary data.</text>
</comment>
<dbReference type="Proteomes" id="UP001164539">
    <property type="component" value="Chromosome 4"/>
</dbReference>
<keyword evidence="2" id="KW-1185">Reference proteome</keyword>
<name>A0ACC1Y7J2_MELAZ</name>
<dbReference type="EMBL" id="CM051397">
    <property type="protein sequence ID" value="KAJ4719416.1"/>
    <property type="molecule type" value="Genomic_DNA"/>
</dbReference>
<evidence type="ECO:0000313" key="1">
    <source>
        <dbReference type="EMBL" id="KAJ4719416.1"/>
    </source>
</evidence>